<gene>
    <name evidence="1" type="ORF">PFLU3_04410</name>
</gene>
<reference evidence="1 2" key="1">
    <citation type="submission" date="2015-01" db="EMBL/GenBank/DDBJ databases">
        <title>Genome sequence of the beneficial rhizobacterium Pseudomonas fluorescens 2-79.</title>
        <authorList>
            <person name="Thuermer A."/>
            <person name="Daniel R."/>
        </authorList>
    </citation>
    <scope>NUCLEOTIDE SEQUENCE [LARGE SCALE GENOMIC DNA]</scope>
    <source>
        <strain evidence="1 2">2-79</strain>
    </source>
</reference>
<dbReference type="Proteomes" id="UP000032210">
    <property type="component" value="Unassembled WGS sequence"/>
</dbReference>
<dbReference type="AlphaFoldDB" id="A0A0D0TTR6"/>
<sequence length="32" mass="3596">MIARKTLQPSRPQKESVSDIVEFGNLTARLPL</sequence>
<dbReference type="PATRIC" id="fig|294.125.peg.447"/>
<organism evidence="1 2">
    <name type="scientific">Pseudomonas fluorescens</name>
    <dbReference type="NCBI Taxonomy" id="294"/>
    <lineage>
        <taxon>Bacteria</taxon>
        <taxon>Pseudomonadati</taxon>
        <taxon>Pseudomonadota</taxon>
        <taxon>Gammaproteobacteria</taxon>
        <taxon>Pseudomonadales</taxon>
        <taxon>Pseudomonadaceae</taxon>
        <taxon>Pseudomonas</taxon>
    </lineage>
</organism>
<comment type="caution">
    <text evidence="1">The sequence shown here is derived from an EMBL/GenBank/DDBJ whole genome shotgun (WGS) entry which is preliminary data.</text>
</comment>
<evidence type="ECO:0000313" key="2">
    <source>
        <dbReference type="Proteomes" id="UP000032210"/>
    </source>
</evidence>
<dbReference type="EMBL" id="JXCQ01000003">
    <property type="protein sequence ID" value="KIR24210.1"/>
    <property type="molecule type" value="Genomic_DNA"/>
</dbReference>
<proteinExistence type="predicted"/>
<evidence type="ECO:0000313" key="1">
    <source>
        <dbReference type="EMBL" id="KIR24210.1"/>
    </source>
</evidence>
<name>A0A0D0TTR6_PSEFL</name>
<accession>A0A0D0TTR6</accession>
<protein>
    <submittedName>
        <fullName evidence="1">Uncharacterized protein</fullName>
    </submittedName>
</protein>